<evidence type="ECO:0000259" key="4">
    <source>
        <dbReference type="SMART" id="SM00477"/>
    </source>
</evidence>
<proteinExistence type="predicted"/>
<protein>
    <submittedName>
        <fullName evidence="6">DNA/RNA non-specific endonuclease</fullName>
    </submittedName>
</protein>
<dbReference type="Pfam" id="PF01223">
    <property type="entry name" value="Endonuclease_NS"/>
    <property type="match status" value="1"/>
</dbReference>
<dbReference type="GO" id="GO:0016787">
    <property type="term" value="F:hydrolase activity"/>
    <property type="evidence" value="ECO:0007669"/>
    <property type="project" value="InterPro"/>
</dbReference>
<dbReference type="SMART" id="SM00477">
    <property type="entry name" value="NUC"/>
    <property type="match status" value="1"/>
</dbReference>
<sequence>MKTRFITLLLFICCASVLMGCNDTSDPIPNTPTQETDPLLWQQNPQGTPEQRLIRKSYVVSYNSTTMQPNWVAWQLTAEHTYGSVNRPNNAFREDLEVPYPRATLQDYKGSGWTRGHLCPAGDNKWDSDAMYETFLLSNICPQNDNLNSGVWNQIEISCREWAKRYGKIYIVCGPIFYRTEHERIGPNQIPVPEAFFKVILRLGAEPRAICYVCKNTDGSGKKDLYVNSLSQVERITGIKFFPSLSAETRQAIDAAGPEM</sequence>
<evidence type="ECO:0000313" key="7">
    <source>
        <dbReference type="Proteomes" id="UP000249375"/>
    </source>
</evidence>
<dbReference type="InterPro" id="IPR044925">
    <property type="entry name" value="His-Me_finger_sf"/>
</dbReference>
<feature type="active site" description="Proton acceptor" evidence="1">
    <location>
        <position position="117"/>
    </location>
</feature>
<name>A0A5P8E7A6_9BACT</name>
<dbReference type="Proteomes" id="UP000249375">
    <property type="component" value="Chromosome"/>
</dbReference>
<dbReference type="GO" id="GO:0046872">
    <property type="term" value="F:metal ion binding"/>
    <property type="evidence" value="ECO:0007669"/>
    <property type="project" value="UniProtKB-KW"/>
</dbReference>
<dbReference type="PANTHER" id="PTHR13966:SF5">
    <property type="entry name" value="ENDONUCLEASE G, MITOCHONDRIAL"/>
    <property type="match status" value="1"/>
</dbReference>
<organism evidence="6 7">
    <name type="scientific">Pseudoprevotella muciniphila</name>
    <dbReference type="NCBI Taxonomy" id="2133944"/>
    <lineage>
        <taxon>Bacteria</taxon>
        <taxon>Pseudomonadati</taxon>
        <taxon>Bacteroidota</taxon>
        <taxon>Bacteroidia</taxon>
        <taxon>Bacteroidales</taxon>
        <taxon>Prevotellaceae</taxon>
        <taxon>Pseudoprevotella</taxon>
    </lineage>
</organism>
<keyword evidence="6" id="KW-0255">Endonuclease</keyword>
<dbReference type="Gene3D" id="3.40.570.10">
    <property type="entry name" value="Extracellular Endonuclease, subunit A"/>
    <property type="match status" value="1"/>
</dbReference>
<keyword evidence="2" id="KW-0479">Metal-binding</keyword>
<dbReference type="RefSeq" id="WP_111898291.1">
    <property type="nucleotide sequence ID" value="NZ_CP033459.1"/>
</dbReference>
<feature type="binding site" evidence="2">
    <location>
        <position position="148"/>
    </location>
    <ligand>
        <name>Mg(2+)</name>
        <dbReference type="ChEBI" id="CHEBI:18420"/>
        <note>catalytic</note>
    </ligand>
</feature>
<reference evidence="6 7" key="1">
    <citation type="submission" date="2018-11" db="EMBL/GenBank/DDBJ databases">
        <authorList>
            <person name="Na S.W."/>
            <person name="Baik M."/>
        </authorList>
    </citation>
    <scope>NUCLEOTIDE SEQUENCE [LARGE SCALE GENOMIC DNA]</scope>
    <source>
        <strain evidence="6 7">E39</strain>
    </source>
</reference>
<dbReference type="KEGG" id="alq:C7Y71_007185"/>
<feature type="domain" description="DNA/RNA non-specific endonuclease/pyrophosphatase/phosphodiesterase" evidence="5">
    <location>
        <begin position="54"/>
        <end position="248"/>
    </location>
</feature>
<dbReference type="SUPFAM" id="SSF54060">
    <property type="entry name" value="His-Me finger endonucleases"/>
    <property type="match status" value="1"/>
</dbReference>
<dbReference type="InterPro" id="IPR040255">
    <property type="entry name" value="Non-specific_endonuclease"/>
</dbReference>
<dbReference type="GO" id="GO:0003676">
    <property type="term" value="F:nucleic acid binding"/>
    <property type="evidence" value="ECO:0007669"/>
    <property type="project" value="InterPro"/>
</dbReference>
<evidence type="ECO:0000313" key="6">
    <source>
        <dbReference type="EMBL" id="QFQ12818.1"/>
    </source>
</evidence>
<keyword evidence="7" id="KW-1185">Reference proteome</keyword>
<dbReference type="SMART" id="SM00892">
    <property type="entry name" value="Endonuclease_NS"/>
    <property type="match status" value="1"/>
</dbReference>
<dbReference type="CDD" id="cd00091">
    <property type="entry name" value="NUC"/>
    <property type="match status" value="1"/>
</dbReference>
<dbReference type="InterPro" id="IPR001604">
    <property type="entry name" value="Endo_G_ENPP1-like_dom"/>
</dbReference>
<dbReference type="PANTHER" id="PTHR13966">
    <property type="entry name" value="ENDONUCLEASE RELATED"/>
    <property type="match status" value="1"/>
</dbReference>
<dbReference type="GO" id="GO:0004519">
    <property type="term" value="F:endonuclease activity"/>
    <property type="evidence" value="ECO:0007669"/>
    <property type="project" value="UniProtKB-KW"/>
</dbReference>
<dbReference type="InterPro" id="IPR020821">
    <property type="entry name" value="ENPP1-3/EXOG-like_nuc-like"/>
</dbReference>
<accession>A0A5P8E7A6</accession>
<dbReference type="OrthoDB" id="9811262at2"/>
<dbReference type="EMBL" id="CP033459">
    <property type="protein sequence ID" value="QFQ12818.1"/>
    <property type="molecule type" value="Genomic_DNA"/>
</dbReference>
<keyword evidence="3" id="KW-0732">Signal</keyword>
<evidence type="ECO:0000256" key="2">
    <source>
        <dbReference type="PIRSR" id="PIRSR640255-2"/>
    </source>
</evidence>
<dbReference type="PROSITE" id="PS51257">
    <property type="entry name" value="PROKAR_LIPOPROTEIN"/>
    <property type="match status" value="1"/>
</dbReference>
<gene>
    <name evidence="6" type="ORF">C7Y71_007185</name>
</gene>
<evidence type="ECO:0000256" key="3">
    <source>
        <dbReference type="SAM" id="SignalP"/>
    </source>
</evidence>
<dbReference type="AlphaFoldDB" id="A0A5P8E7A6"/>
<feature type="chain" id="PRO_5024436725" evidence="3">
    <location>
        <begin position="21"/>
        <end position="260"/>
    </location>
</feature>
<feature type="signal peptide" evidence="3">
    <location>
        <begin position="1"/>
        <end position="20"/>
    </location>
</feature>
<keyword evidence="6" id="KW-0378">Hydrolase</keyword>
<feature type="domain" description="ENPP1-3/EXOG-like endonuclease/phosphodiesterase" evidence="4">
    <location>
        <begin position="55"/>
        <end position="248"/>
    </location>
</feature>
<evidence type="ECO:0000259" key="5">
    <source>
        <dbReference type="SMART" id="SM00892"/>
    </source>
</evidence>
<keyword evidence="6" id="KW-0540">Nuclease</keyword>
<dbReference type="InterPro" id="IPR044929">
    <property type="entry name" value="DNA/RNA_non-sp_Endonuclease_sf"/>
</dbReference>
<evidence type="ECO:0000256" key="1">
    <source>
        <dbReference type="PIRSR" id="PIRSR640255-1"/>
    </source>
</evidence>